<protein>
    <submittedName>
        <fullName evidence="3">Glycosyl transferase family 1</fullName>
    </submittedName>
</protein>
<proteinExistence type="predicted"/>
<evidence type="ECO:0000313" key="4">
    <source>
        <dbReference type="Proteomes" id="UP000178198"/>
    </source>
</evidence>
<reference evidence="3 4" key="1">
    <citation type="submission" date="2016-10" db="EMBL/GenBank/DDBJ databases">
        <title>Complete Genome Sequence of Flavobacterium sp. PK15.</title>
        <authorList>
            <person name="Ekwe A."/>
            <person name="Kim S.B."/>
        </authorList>
    </citation>
    <scope>NUCLEOTIDE SEQUENCE [LARGE SCALE GENOMIC DNA]</scope>
    <source>
        <strain evidence="3 4">PK15</strain>
    </source>
</reference>
<dbReference type="STRING" id="1306519.BIW12_03135"/>
<dbReference type="PANTHER" id="PTHR12526">
    <property type="entry name" value="GLYCOSYLTRANSFERASE"/>
    <property type="match status" value="1"/>
</dbReference>
<dbReference type="Proteomes" id="UP000178198">
    <property type="component" value="Chromosome"/>
</dbReference>
<keyword evidence="3" id="KW-0808">Transferase</keyword>
<evidence type="ECO:0000259" key="1">
    <source>
        <dbReference type="Pfam" id="PF00534"/>
    </source>
</evidence>
<dbReference type="Pfam" id="PF13477">
    <property type="entry name" value="Glyco_trans_4_2"/>
    <property type="match status" value="1"/>
</dbReference>
<dbReference type="InterPro" id="IPR001296">
    <property type="entry name" value="Glyco_trans_1"/>
</dbReference>
<dbReference type="GO" id="GO:0016757">
    <property type="term" value="F:glycosyltransferase activity"/>
    <property type="evidence" value="ECO:0007669"/>
    <property type="project" value="InterPro"/>
</dbReference>
<dbReference type="SUPFAM" id="SSF53756">
    <property type="entry name" value="UDP-Glycosyltransferase/glycogen phosphorylase"/>
    <property type="match status" value="1"/>
</dbReference>
<feature type="domain" description="Glycosyltransferase subfamily 4-like N-terminal" evidence="2">
    <location>
        <begin position="86"/>
        <end position="155"/>
    </location>
</feature>
<gene>
    <name evidence="3" type="ORF">BIW12_03135</name>
</gene>
<feature type="domain" description="Glycosyl transferase family 1" evidence="1">
    <location>
        <begin position="242"/>
        <end position="351"/>
    </location>
</feature>
<accession>A0A1D9P8R3</accession>
<dbReference type="PANTHER" id="PTHR12526:SF630">
    <property type="entry name" value="GLYCOSYLTRANSFERASE"/>
    <property type="match status" value="1"/>
</dbReference>
<dbReference type="Gene3D" id="3.40.50.2000">
    <property type="entry name" value="Glycogen Phosphorylase B"/>
    <property type="match status" value="2"/>
</dbReference>
<dbReference type="KEGG" id="fcm:BIW12_03135"/>
<evidence type="ECO:0000313" key="3">
    <source>
        <dbReference type="EMBL" id="AOZ98505.1"/>
    </source>
</evidence>
<sequence>MKILLVAIPNHHFFQWANQLKESGYEVYWFDITDGAGFVEKINWVQQFNGWKLKWNYPFRYRIKKYFPRLYSLLEKVTVNKTETVLETIIKEVQPDMVHCFEMKLSGLPILSVMQQNKIPLVYSSWGSDMYVYQNLGVSTNNVKSFLNRVDYLITDCNRDFQIAQQLGFKNQFLGVFPGNGGIEIESEYIQSINNRKAICVKGYNDGVGKALVVIKAIELIQFDSSIDFLIFSADEIVEDYVKKSEYFKQRKVEVICRKSFVENKLLLQKFGSCLLYVGNSISDGMPNSLLEAMGMGVFPVQSNPGNVTKEVIRHGVNGFLIENPNEVVAIASLIKMAVENQEMRVKAQEYNVSFAQKNYKREILRKKIINLYQRIYLELKNE</sequence>
<organism evidence="3 4">
    <name type="scientific">Flavobacterium commune</name>
    <dbReference type="NCBI Taxonomy" id="1306519"/>
    <lineage>
        <taxon>Bacteria</taxon>
        <taxon>Pseudomonadati</taxon>
        <taxon>Bacteroidota</taxon>
        <taxon>Flavobacteriia</taxon>
        <taxon>Flavobacteriales</taxon>
        <taxon>Flavobacteriaceae</taxon>
        <taxon>Flavobacterium</taxon>
    </lineage>
</organism>
<keyword evidence="4" id="KW-1185">Reference proteome</keyword>
<dbReference type="RefSeq" id="WP_071183773.1">
    <property type="nucleotide sequence ID" value="NZ_CP017774.1"/>
</dbReference>
<dbReference type="OrthoDB" id="1411429at2"/>
<dbReference type="AlphaFoldDB" id="A0A1D9P8R3"/>
<evidence type="ECO:0000259" key="2">
    <source>
        <dbReference type="Pfam" id="PF13477"/>
    </source>
</evidence>
<dbReference type="EMBL" id="CP017774">
    <property type="protein sequence ID" value="AOZ98505.1"/>
    <property type="molecule type" value="Genomic_DNA"/>
</dbReference>
<dbReference type="Pfam" id="PF00534">
    <property type="entry name" value="Glycos_transf_1"/>
    <property type="match status" value="1"/>
</dbReference>
<dbReference type="InterPro" id="IPR028098">
    <property type="entry name" value="Glyco_trans_4-like_N"/>
</dbReference>
<name>A0A1D9P8R3_9FLAO</name>